<protein>
    <recommendedName>
        <fullName evidence="4">CsbD family protein</fullName>
    </recommendedName>
</protein>
<feature type="compositionally biased region" description="Basic and acidic residues" evidence="1">
    <location>
        <begin position="1"/>
        <end position="32"/>
    </location>
</feature>
<sequence>MDDAKRAAEEAARKAKDAWEDITDKNDDHPDTHGTAAGRTKETPATGDNSQPAADTRRADAESGNAQHQNEMGEQLRRDP</sequence>
<organism evidence="2 3">
    <name type="scientific">Microbacterium wangchenii</name>
    <dbReference type="NCBI Taxonomy" id="2541726"/>
    <lineage>
        <taxon>Bacteria</taxon>
        <taxon>Bacillati</taxon>
        <taxon>Actinomycetota</taxon>
        <taxon>Actinomycetes</taxon>
        <taxon>Micrococcales</taxon>
        <taxon>Microbacteriaceae</taxon>
        <taxon>Microbacterium</taxon>
    </lineage>
</organism>
<keyword evidence="3" id="KW-1185">Reference proteome</keyword>
<evidence type="ECO:0000313" key="3">
    <source>
        <dbReference type="Proteomes" id="UP000295748"/>
    </source>
</evidence>
<evidence type="ECO:0008006" key="4">
    <source>
        <dbReference type="Google" id="ProtNLM"/>
    </source>
</evidence>
<dbReference type="RefSeq" id="WP_135068916.1">
    <property type="nucleotide sequence ID" value="NZ_CP038266.1"/>
</dbReference>
<reference evidence="2 3" key="1">
    <citation type="submission" date="2019-03" db="EMBL/GenBank/DDBJ databases">
        <authorList>
            <person name="Dong K."/>
        </authorList>
    </citation>
    <scope>NUCLEOTIDE SEQUENCE [LARGE SCALE GENOMIC DNA]</scope>
    <source>
        <strain evidence="3">dk512</strain>
    </source>
</reference>
<accession>A0ABX5SUR3</accession>
<dbReference type="EMBL" id="CP038266">
    <property type="protein sequence ID" value="QBR89925.1"/>
    <property type="molecule type" value="Genomic_DNA"/>
</dbReference>
<evidence type="ECO:0000256" key="1">
    <source>
        <dbReference type="SAM" id="MobiDB-lite"/>
    </source>
</evidence>
<evidence type="ECO:0000313" key="2">
    <source>
        <dbReference type="EMBL" id="QBR89925.1"/>
    </source>
</evidence>
<proteinExistence type="predicted"/>
<dbReference type="Proteomes" id="UP000295748">
    <property type="component" value="Chromosome"/>
</dbReference>
<name>A0ABX5SUR3_9MICO</name>
<feature type="region of interest" description="Disordered" evidence="1">
    <location>
        <begin position="1"/>
        <end position="80"/>
    </location>
</feature>
<gene>
    <name evidence="2" type="ORF">E4K62_15275</name>
</gene>